<sequence length="113" mass="12023">MKQLGMMLSKQSKRPAAHAPVGTPSPMTTSIARGVSSSMAIDGDGRWLTAATSSPGVVTCVNWARVDCGSMFCMVGGWLVVAMKAQRLADKWASGQVGKWAPLHSIQRLRHIG</sequence>
<proteinExistence type="predicted"/>
<comment type="caution">
    <text evidence="2">The sequence shown here is derived from an EMBL/GenBank/DDBJ whole genome shotgun (WGS) entry which is preliminary data.</text>
</comment>
<evidence type="ECO:0000313" key="2">
    <source>
        <dbReference type="EMBL" id="GMF15442.1"/>
    </source>
</evidence>
<evidence type="ECO:0000256" key="1">
    <source>
        <dbReference type="SAM" id="MobiDB-lite"/>
    </source>
</evidence>
<dbReference type="AlphaFoldDB" id="A0A9W6WTC5"/>
<reference evidence="2" key="1">
    <citation type="submission" date="2023-04" db="EMBL/GenBank/DDBJ databases">
        <title>Phytophthora fragariaefolia NBRC 109709.</title>
        <authorList>
            <person name="Ichikawa N."/>
            <person name="Sato H."/>
            <person name="Tonouchi N."/>
        </authorList>
    </citation>
    <scope>NUCLEOTIDE SEQUENCE</scope>
    <source>
        <strain evidence="2">NBRC 109709</strain>
    </source>
</reference>
<keyword evidence="3" id="KW-1185">Reference proteome</keyword>
<organism evidence="2 3">
    <name type="scientific">Phytophthora fragariaefolia</name>
    <dbReference type="NCBI Taxonomy" id="1490495"/>
    <lineage>
        <taxon>Eukaryota</taxon>
        <taxon>Sar</taxon>
        <taxon>Stramenopiles</taxon>
        <taxon>Oomycota</taxon>
        <taxon>Peronosporomycetes</taxon>
        <taxon>Peronosporales</taxon>
        <taxon>Peronosporaceae</taxon>
        <taxon>Phytophthora</taxon>
    </lineage>
</organism>
<gene>
    <name evidence="2" type="ORF">Pfra01_000042800</name>
</gene>
<feature type="region of interest" description="Disordered" evidence="1">
    <location>
        <begin position="1"/>
        <end position="29"/>
    </location>
</feature>
<evidence type="ECO:0000313" key="3">
    <source>
        <dbReference type="Proteomes" id="UP001165121"/>
    </source>
</evidence>
<protein>
    <submittedName>
        <fullName evidence="2">Unnamed protein product</fullName>
    </submittedName>
</protein>
<name>A0A9W6WTC5_9STRA</name>
<dbReference type="EMBL" id="BSXT01000035">
    <property type="protein sequence ID" value="GMF15442.1"/>
    <property type="molecule type" value="Genomic_DNA"/>
</dbReference>
<dbReference type="Proteomes" id="UP001165121">
    <property type="component" value="Unassembled WGS sequence"/>
</dbReference>
<accession>A0A9W6WTC5</accession>